<comment type="caution">
    <text evidence="7">The sequence shown here is derived from an EMBL/GenBank/DDBJ whole genome shotgun (WGS) entry which is preliminary data.</text>
</comment>
<evidence type="ECO:0000256" key="4">
    <source>
        <dbReference type="ARBA" id="ARBA00022837"/>
    </source>
</evidence>
<evidence type="ECO:0000313" key="8">
    <source>
        <dbReference type="Proteomes" id="UP001279734"/>
    </source>
</evidence>
<name>A0AAD3S0B2_NEPGR</name>
<dbReference type="InterPro" id="IPR011992">
    <property type="entry name" value="EF-hand-dom_pair"/>
</dbReference>
<dbReference type="SUPFAM" id="SSF47473">
    <property type="entry name" value="EF-hand"/>
    <property type="match status" value="1"/>
</dbReference>
<keyword evidence="8" id="KW-1185">Reference proteome</keyword>
<protein>
    <recommendedName>
        <fullName evidence="6">EF-hand domain-containing protein</fullName>
    </recommendedName>
</protein>
<dbReference type="PANTHER" id="PTHR10891">
    <property type="entry name" value="EF-HAND CALCIUM-BINDING DOMAIN CONTAINING PROTEIN"/>
    <property type="match status" value="1"/>
</dbReference>
<dbReference type="Proteomes" id="UP001279734">
    <property type="component" value="Unassembled WGS sequence"/>
</dbReference>
<accession>A0AAD3S0B2</accession>
<dbReference type="GO" id="GO:0005737">
    <property type="term" value="C:cytoplasm"/>
    <property type="evidence" value="ECO:0007669"/>
    <property type="project" value="UniProtKB-ARBA"/>
</dbReference>
<evidence type="ECO:0000256" key="5">
    <source>
        <dbReference type="SAM" id="MobiDB-lite"/>
    </source>
</evidence>
<dbReference type="CDD" id="cd00051">
    <property type="entry name" value="EFh"/>
    <property type="match status" value="2"/>
</dbReference>
<dbReference type="AlphaFoldDB" id="A0AAD3S0B2"/>
<feature type="region of interest" description="Disordered" evidence="5">
    <location>
        <begin position="1"/>
        <end position="38"/>
    </location>
</feature>
<evidence type="ECO:0000259" key="6">
    <source>
        <dbReference type="PROSITE" id="PS50222"/>
    </source>
</evidence>
<dbReference type="FunFam" id="1.10.238.10:FF:000178">
    <property type="entry name" value="Calmodulin-2 A"/>
    <property type="match status" value="1"/>
</dbReference>
<dbReference type="FunFam" id="1.10.238.10:FF:000089">
    <property type="entry name" value="calmodulin-like protein 3"/>
    <property type="match status" value="1"/>
</dbReference>
<dbReference type="PROSITE" id="PS50222">
    <property type="entry name" value="EF_HAND_2"/>
    <property type="match status" value="4"/>
</dbReference>
<dbReference type="InterPro" id="IPR002048">
    <property type="entry name" value="EF_hand_dom"/>
</dbReference>
<keyword evidence="4" id="KW-0106">Calcium</keyword>
<reference evidence="7" key="1">
    <citation type="submission" date="2023-05" db="EMBL/GenBank/DDBJ databases">
        <title>Nepenthes gracilis genome sequencing.</title>
        <authorList>
            <person name="Fukushima K."/>
        </authorList>
    </citation>
    <scope>NUCLEOTIDE SEQUENCE</scope>
    <source>
        <strain evidence="7">SING2019-196</strain>
    </source>
</reference>
<feature type="compositionally biased region" description="Basic and acidic residues" evidence="5">
    <location>
        <begin position="23"/>
        <end position="33"/>
    </location>
</feature>
<feature type="domain" description="EF-hand" evidence="6">
    <location>
        <begin position="77"/>
        <end position="112"/>
    </location>
</feature>
<dbReference type="PROSITE" id="PS00018">
    <property type="entry name" value="EF_HAND_1"/>
    <property type="match status" value="4"/>
</dbReference>
<sequence length="365" mass="40137">MAGFRSFFKRKKKKKRSSSTNSQRKETPCEESRSSSVLSRTEIEELEQVFNKFDVNGDGKISSSELGSIMSNLGQQVSDEELEIMIKEVDADGDGFIDLNEFVELNTRGVNDDEILHNLKEAFSIYDIDGDGSITAQELQMVMNSLGDICSIDECKKMIGGVDADGDGAISFEEFRIMMTVGSRISGVAKSDVEAETSKIHDEDVLLMDRFVGEQEKMSKVLIFPEKKDKSTVEQGNFHLPPDFGAALACRSTEGSRKFSTSDPASLLVVDKLLMDPITVKSCIALLFADGREAALGSTENCIQTKAELQKCSFFQQGGIVEEQQKDTGHGTVSYADVLKKGIHPNETDEPGTCEAHMCNELNTD</sequence>
<evidence type="ECO:0000256" key="3">
    <source>
        <dbReference type="ARBA" id="ARBA00022737"/>
    </source>
</evidence>
<dbReference type="EMBL" id="BSYO01000003">
    <property type="protein sequence ID" value="GMH01968.1"/>
    <property type="molecule type" value="Genomic_DNA"/>
</dbReference>
<evidence type="ECO:0000256" key="2">
    <source>
        <dbReference type="ARBA" id="ARBA00022723"/>
    </source>
</evidence>
<gene>
    <name evidence="7" type="ORF">Nepgr_003807</name>
</gene>
<dbReference type="SMART" id="SM00054">
    <property type="entry name" value="EFh"/>
    <property type="match status" value="4"/>
</dbReference>
<dbReference type="InterPro" id="IPR018247">
    <property type="entry name" value="EF_Hand_1_Ca_BS"/>
</dbReference>
<organism evidence="7 8">
    <name type="scientific">Nepenthes gracilis</name>
    <name type="common">Slender pitcher plant</name>
    <dbReference type="NCBI Taxonomy" id="150966"/>
    <lineage>
        <taxon>Eukaryota</taxon>
        <taxon>Viridiplantae</taxon>
        <taxon>Streptophyta</taxon>
        <taxon>Embryophyta</taxon>
        <taxon>Tracheophyta</taxon>
        <taxon>Spermatophyta</taxon>
        <taxon>Magnoliopsida</taxon>
        <taxon>eudicotyledons</taxon>
        <taxon>Gunneridae</taxon>
        <taxon>Pentapetalae</taxon>
        <taxon>Caryophyllales</taxon>
        <taxon>Nepenthaceae</taxon>
        <taxon>Nepenthes</taxon>
    </lineage>
</organism>
<evidence type="ECO:0000256" key="1">
    <source>
        <dbReference type="ARBA" id="ARBA00003291"/>
    </source>
</evidence>
<keyword evidence="3" id="KW-0677">Repeat</keyword>
<evidence type="ECO:0000313" key="7">
    <source>
        <dbReference type="EMBL" id="GMH01968.1"/>
    </source>
</evidence>
<feature type="compositionally biased region" description="Basic residues" evidence="5">
    <location>
        <begin position="7"/>
        <end position="17"/>
    </location>
</feature>
<proteinExistence type="predicted"/>
<keyword evidence="2" id="KW-0479">Metal-binding</keyword>
<dbReference type="GO" id="GO:0043226">
    <property type="term" value="C:organelle"/>
    <property type="evidence" value="ECO:0007669"/>
    <property type="project" value="UniProtKB-ARBA"/>
</dbReference>
<feature type="domain" description="EF-hand" evidence="6">
    <location>
        <begin position="150"/>
        <end position="185"/>
    </location>
</feature>
<feature type="domain" description="EF-hand" evidence="6">
    <location>
        <begin position="41"/>
        <end position="76"/>
    </location>
</feature>
<dbReference type="Pfam" id="PF13499">
    <property type="entry name" value="EF-hand_7"/>
    <property type="match status" value="2"/>
</dbReference>
<feature type="domain" description="EF-hand" evidence="6">
    <location>
        <begin position="114"/>
        <end position="149"/>
    </location>
</feature>
<dbReference type="Gene3D" id="1.10.238.10">
    <property type="entry name" value="EF-hand"/>
    <property type="match status" value="2"/>
</dbReference>
<dbReference type="GO" id="GO:0005509">
    <property type="term" value="F:calcium ion binding"/>
    <property type="evidence" value="ECO:0007669"/>
    <property type="project" value="InterPro"/>
</dbReference>
<dbReference type="InterPro" id="IPR039647">
    <property type="entry name" value="EF_hand_pair_protein_CML-like"/>
</dbReference>
<comment type="function">
    <text evidence="1">Potential calcium sensor.</text>
</comment>